<accession>A0A8B1NKE2</accession>
<keyword evidence="4" id="KW-1185">Reference proteome</keyword>
<name>A0A8B1NKE2_9ACTN</name>
<dbReference type="OrthoDB" id="5243741at2"/>
<feature type="compositionally biased region" description="Basic residues" evidence="1">
    <location>
        <begin position="273"/>
        <end position="284"/>
    </location>
</feature>
<dbReference type="PANTHER" id="PTHR33744:SF1">
    <property type="entry name" value="DNA-BINDING TRANSCRIPTIONAL ACTIVATOR ADER"/>
    <property type="match status" value="1"/>
</dbReference>
<dbReference type="InterPro" id="IPR051448">
    <property type="entry name" value="CdaR-like_regulators"/>
</dbReference>
<dbReference type="RefSeq" id="WP_063827978.1">
    <property type="nucleotide sequence ID" value="NZ_CP072931.1"/>
</dbReference>
<dbReference type="Proteomes" id="UP000009036">
    <property type="component" value="Chromosome"/>
</dbReference>
<protein>
    <submittedName>
        <fullName evidence="3">Helix-turn-helix domain-containing protein</fullName>
    </submittedName>
</protein>
<organism evidence="3 4">
    <name type="scientific">Streptomyces auratus AGR0001</name>
    <dbReference type="NCBI Taxonomy" id="1160718"/>
    <lineage>
        <taxon>Bacteria</taxon>
        <taxon>Bacillati</taxon>
        <taxon>Actinomycetota</taxon>
        <taxon>Actinomycetes</taxon>
        <taxon>Kitasatosporales</taxon>
        <taxon>Streptomycetaceae</taxon>
        <taxon>Streptomyces</taxon>
    </lineage>
</organism>
<dbReference type="Gene3D" id="1.10.10.2840">
    <property type="entry name" value="PucR C-terminal helix-turn-helix domain"/>
    <property type="match status" value="1"/>
</dbReference>
<evidence type="ECO:0000313" key="3">
    <source>
        <dbReference type="EMBL" id="QTZ94953.1"/>
    </source>
</evidence>
<evidence type="ECO:0000256" key="1">
    <source>
        <dbReference type="SAM" id="MobiDB-lite"/>
    </source>
</evidence>
<evidence type="ECO:0000313" key="4">
    <source>
        <dbReference type="Proteomes" id="UP000009036"/>
    </source>
</evidence>
<dbReference type="InterPro" id="IPR042070">
    <property type="entry name" value="PucR_C-HTH_sf"/>
</dbReference>
<dbReference type="Pfam" id="PF13556">
    <property type="entry name" value="HTH_30"/>
    <property type="match status" value="1"/>
</dbReference>
<dbReference type="EMBL" id="CP072931">
    <property type="protein sequence ID" value="QTZ94953.1"/>
    <property type="molecule type" value="Genomic_DNA"/>
</dbReference>
<sequence>MVSEVLNGARLPQCGDGRADSEEDQLAILTELIAQTLCDRNPGFKEVLERGGHQQVTQLIENVLRSGNPLPDKVRAVMLRSDTDIHLVASALGDCLVSAPGEAPGLLIPASLADGKEGRARLKGVLRHRAAVVGHAVSPHEATASVRAASRLLDLASCYDGPDAGVVFVDDHLSSLLLLQDESLTHTLIARRLSPLAGLTPERCERLEATLLAWLSGMGAPEVAKALSIHPQTVRYRMRQLEKLFGARLRDPRTRFEIEMALRSRQLIAGARRRRAAVNRRRPRAAIPRPRTPLPRP</sequence>
<feature type="region of interest" description="Disordered" evidence="1">
    <location>
        <begin position="273"/>
        <end position="297"/>
    </location>
</feature>
<reference evidence="3" key="2">
    <citation type="submission" date="2021-04" db="EMBL/GenBank/DDBJ databases">
        <authorList>
            <person name="Wen M.-L."/>
            <person name="Han X.-L."/>
            <person name="Xiong J."/>
        </authorList>
    </citation>
    <scope>NUCLEOTIDE SEQUENCE</scope>
    <source>
        <strain evidence="3">AGR0001</strain>
    </source>
</reference>
<dbReference type="PANTHER" id="PTHR33744">
    <property type="entry name" value="CARBOHYDRATE DIACID REGULATOR"/>
    <property type="match status" value="1"/>
</dbReference>
<dbReference type="InterPro" id="IPR025736">
    <property type="entry name" value="PucR_C-HTH_dom"/>
</dbReference>
<gene>
    <name evidence="3" type="ORF">SU9_028775</name>
</gene>
<proteinExistence type="predicted"/>
<reference evidence="3" key="1">
    <citation type="journal article" date="2012" name="J. Bacteriol.">
        <title>Genome Sequence of Streptomyces auratus Strain AGR0001, a Phoslactomycin-Producing Actinomycete.</title>
        <authorList>
            <person name="Han X."/>
            <person name="Li M."/>
            <person name="Ding Z."/>
            <person name="Zhao J."/>
            <person name="Ji K."/>
            <person name="Wen M."/>
            <person name="Lu T."/>
        </authorList>
    </citation>
    <scope>NUCLEOTIDE SEQUENCE</scope>
    <source>
        <strain evidence="3">AGR0001</strain>
    </source>
</reference>
<dbReference type="KEGG" id="sauh:SU9_028775"/>
<feature type="domain" description="PucR C-terminal helix-turn-helix" evidence="2">
    <location>
        <begin position="209"/>
        <end position="263"/>
    </location>
</feature>
<dbReference type="AlphaFoldDB" id="A0A8B1NKE2"/>
<evidence type="ECO:0000259" key="2">
    <source>
        <dbReference type="Pfam" id="PF13556"/>
    </source>
</evidence>